<organism evidence="4 5">
    <name type="scientific">Edaphobacter acidisoli</name>
    <dbReference type="NCBI Taxonomy" id="2040573"/>
    <lineage>
        <taxon>Bacteria</taxon>
        <taxon>Pseudomonadati</taxon>
        <taxon>Acidobacteriota</taxon>
        <taxon>Terriglobia</taxon>
        <taxon>Terriglobales</taxon>
        <taxon>Acidobacteriaceae</taxon>
        <taxon>Edaphobacter</taxon>
    </lineage>
</organism>
<reference evidence="4" key="2">
    <citation type="submission" date="2020-09" db="EMBL/GenBank/DDBJ databases">
        <authorList>
            <person name="Sun Q."/>
            <person name="Zhou Y."/>
        </authorList>
    </citation>
    <scope>NUCLEOTIDE SEQUENCE</scope>
    <source>
        <strain evidence="4">CGMCC 1.15447</strain>
    </source>
</reference>
<feature type="domain" description="N-acetyltransferase" evidence="3">
    <location>
        <begin position="6"/>
        <end position="157"/>
    </location>
</feature>
<dbReference type="AlphaFoldDB" id="A0A916RFL6"/>
<sequence length="157" mass="16761">MKLPELRVRAAAVGDIAAVVELERGIAEAPHWNEADYGAILCGSGVRRCLLLADVGGELAGFAVGKVVVAGSEALAELESVAVRSDMRRKGVGSALCEAVAAWCLAQGAAELELEVRSCSIDALRLYERLGFESVGTRRAYYRDPDDDAVLMRLKLI</sequence>
<dbReference type="CDD" id="cd04301">
    <property type="entry name" value="NAT_SF"/>
    <property type="match status" value="1"/>
</dbReference>
<evidence type="ECO:0000256" key="2">
    <source>
        <dbReference type="ARBA" id="ARBA00023315"/>
    </source>
</evidence>
<proteinExistence type="predicted"/>
<keyword evidence="2" id="KW-0012">Acyltransferase</keyword>
<comment type="caution">
    <text evidence="4">The sequence shown here is derived from an EMBL/GenBank/DDBJ whole genome shotgun (WGS) entry which is preliminary data.</text>
</comment>
<dbReference type="GO" id="GO:0016747">
    <property type="term" value="F:acyltransferase activity, transferring groups other than amino-acyl groups"/>
    <property type="evidence" value="ECO:0007669"/>
    <property type="project" value="InterPro"/>
</dbReference>
<dbReference type="RefSeq" id="WP_188757555.1">
    <property type="nucleotide sequence ID" value="NZ_BMJB01000001.1"/>
</dbReference>
<dbReference type="Proteomes" id="UP000648801">
    <property type="component" value="Unassembled WGS sequence"/>
</dbReference>
<keyword evidence="5" id="KW-1185">Reference proteome</keyword>
<dbReference type="SUPFAM" id="SSF55729">
    <property type="entry name" value="Acyl-CoA N-acyltransferases (Nat)"/>
    <property type="match status" value="1"/>
</dbReference>
<dbReference type="PROSITE" id="PS51186">
    <property type="entry name" value="GNAT"/>
    <property type="match status" value="1"/>
</dbReference>
<accession>A0A916RFL6</accession>
<gene>
    <name evidence="4" type="ORF">GCM10011507_02540</name>
</gene>
<reference evidence="4" key="1">
    <citation type="journal article" date="2014" name="Int. J. Syst. Evol. Microbiol.">
        <title>Complete genome sequence of Corynebacterium casei LMG S-19264T (=DSM 44701T), isolated from a smear-ripened cheese.</title>
        <authorList>
            <consortium name="US DOE Joint Genome Institute (JGI-PGF)"/>
            <person name="Walter F."/>
            <person name="Albersmeier A."/>
            <person name="Kalinowski J."/>
            <person name="Ruckert C."/>
        </authorList>
    </citation>
    <scope>NUCLEOTIDE SEQUENCE</scope>
    <source>
        <strain evidence="4">CGMCC 1.15447</strain>
    </source>
</reference>
<dbReference type="Gene3D" id="3.40.630.30">
    <property type="match status" value="1"/>
</dbReference>
<evidence type="ECO:0000256" key="1">
    <source>
        <dbReference type="ARBA" id="ARBA00022679"/>
    </source>
</evidence>
<dbReference type="InterPro" id="IPR000182">
    <property type="entry name" value="GNAT_dom"/>
</dbReference>
<name>A0A916RFL6_9BACT</name>
<dbReference type="Pfam" id="PF00583">
    <property type="entry name" value="Acetyltransf_1"/>
    <property type="match status" value="1"/>
</dbReference>
<dbReference type="PANTHER" id="PTHR43877">
    <property type="entry name" value="AMINOALKYLPHOSPHONATE N-ACETYLTRANSFERASE-RELATED-RELATED"/>
    <property type="match status" value="1"/>
</dbReference>
<dbReference type="InterPro" id="IPR016181">
    <property type="entry name" value="Acyl_CoA_acyltransferase"/>
</dbReference>
<dbReference type="PANTHER" id="PTHR43877:SF2">
    <property type="entry name" value="AMINOALKYLPHOSPHONATE N-ACETYLTRANSFERASE-RELATED"/>
    <property type="match status" value="1"/>
</dbReference>
<evidence type="ECO:0000313" key="5">
    <source>
        <dbReference type="Proteomes" id="UP000648801"/>
    </source>
</evidence>
<dbReference type="InterPro" id="IPR050832">
    <property type="entry name" value="Bact_Acetyltransf"/>
</dbReference>
<protein>
    <submittedName>
        <fullName evidence="4">Ribosomal-protein-alanine N-acetyltransferase RimI</fullName>
    </submittedName>
</protein>
<dbReference type="EMBL" id="BMJB01000001">
    <property type="protein sequence ID" value="GGA54735.1"/>
    <property type="molecule type" value="Genomic_DNA"/>
</dbReference>
<keyword evidence="1" id="KW-0808">Transferase</keyword>
<evidence type="ECO:0000313" key="4">
    <source>
        <dbReference type="EMBL" id="GGA54735.1"/>
    </source>
</evidence>
<evidence type="ECO:0000259" key="3">
    <source>
        <dbReference type="PROSITE" id="PS51186"/>
    </source>
</evidence>